<keyword evidence="1" id="KW-0489">Methyltransferase</keyword>
<accession>A0A4C2EE64</accession>
<proteinExistence type="predicted"/>
<organism evidence="4 5">
    <name type="scientific">Zygosaccharomyces mellis</name>
    <dbReference type="NCBI Taxonomy" id="42258"/>
    <lineage>
        <taxon>Eukaryota</taxon>
        <taxon>Fungi</taxon>
        <taxon>Dikarya</taxon>
        <taxon>Ascomycota</taxon>
        <taxon>Saccharomycotina</taxon>
        <taxon>Saccharomycetes</taxon>
        <taxon>Saccharomycetales</taxon>
        <taxon>Saccharomycetaceae</taxon>
        <taxon>Zygosaccharomyces</taxon>
    </lineage>
</organism>
<evidence type="ECO:0000256" key="2">
    <source>
        <dbReference type="ARBA" id="ARBA00022679"/>
    </source>
</evidence>
<evidence type="ECO:0000313" key="5">
    <source>
        <dbReference type="Proteomes" id="UP000301737"/>
    </source>
</evidence>
<dbReference type="CDD" id="cd02440">
    <property type="entry name" value="AdoMet_MTases"/>
    <property type="match status" value="1"/>
</dbReference>
<dbReference type="Proteomes" id="UP000301737">
    <property type="component" value="Unassembled WGS sequence"/>
</dbReference>
<keyword evidence="5" id="KW-1185">Reference proteome</keyword>
<evidence type="ECO:0000313" key="4">
    <source>
        <dbReference type="EMBL" id="GCF01627.1"/>
    </source>
</evidence>
<dbReference type="GO" id="GO:0032259">
    <property type="term" value="P:methylation"/>
    <property type="evidence" value="ECO:0007669"/>
    <property type="project" value="UniProtKB-KW"/>
</dbReference>
<dbReference type="PANTHER" id="PTHR44942">
    <property type="entry name" value="METHYLTRANSF_11 DOMAIN-CONTAINING PROTEIN"/>
    <property type="match status" value="1"/>
</dbReference>
<dbReference type="InterPro" id="IPR051052">
    <property type="entry name" value="Diverse_substrate_MTase"/>
</dbReference>
<dbReference type="Pfam" id="PF13847">
    <property type="entry name" value="Methyltransf_31"/>
    <property type="match status" value="1"/>
</dbReference>
<evidence type="ECO:0000259" key="3">
    <source>
        <dbReference type="Pfam" id="PF13847"/>
    </source>
</evidence>
<protein>
    <recommendedName>
        <fullName evidence="3">Methyltransferase domain-containing protein</fullName>
    </recommendedName>
</protein>
<reference evidence="4 5" key="1">
    <citation type="submission" date="2019-01" db="EMBL/GenBank/DDBJ databases">
        <title>Draft Genome Sequencing of Zygosaccharomyces mellis Ca-7.</title>
        <authorList>
            <person name="Shiwa Y."/>
            <person name="Kanesaki Y."/>
            <person name="Ishige T."/>
            <person name="Mura K."/>
            <person name="Hori T."/>
            <person name="Tamura T."/>
        </authorList>
    </citation>
    <scope>NUCLEOTIDE SEQUENCE [LARGE SCALE GENOMIC DNA]</scope>
    <source>
        <strain evidence="4 5">Ca-7</strain>
    </source>
</reference>
<dbReference type="SUPFAM" id="SSF53335">
    <property type="entry name" value="S-adenosyl-L-methionine-dependent methyltransferases"/>
    <property type="match status" value="1"/>
</dbReference>
<comment type="caution">
    <text evidence="4">The sequence shown here is derived from an EMBL/GenBank/DDBJ whole genome shotgun (WGS) entry which is preliminary data.</text>
</comment>
<dbReference type="InterPro" id="IPR029063">
    <property type="entry name" value="SAM-dependent_MTases_sf"/>
</dbReference>
<dbReference type="Gene3D" id="3.40.50.150">
    <property type="entry name" value="Vaccinia Virus protein VP39"/>
    <property type="match status" value="1"/>
</dbReference>
<keyword evidence="2" id="KW-0808">Transferase</keyword>
<name>A0A4C2EE64_9SACH</name>
<dbReference type="AlphaFoldDB" id="A0A4C2EE64"/>
<feature type="domain" description="Methyltransferase" evidence="3">
    <location>
        <begin position="41"/>
        <end position="156"/>
    </location>
</feature>
<dbReference type="EMBL" id="BIMX01000039">
    <property type="protein sequence ID" value="GCF01627.1"/>
    <property type="molecule type" value="Genomic_DNA"/>
</dbReference>
<evidence type="ECO:0000256" key="1">
    <source>
        <dbReference type="ARBA" id="ARBA00022603"/>
    </source>
</evidence>
<dbReference type="OrthoDB" id="10017101at2759"/>
<dbReference type="InterPro" id="IPR025714">
    <property type="entry name" value="Methyltranfer_dom"/>
</dbReference>
<dbReference type="PANTHER" id="PTHR44942:SF4">
    <property type="entry name" value="METHYLTRANSFERASE TYPE 11 DOMAIN-CONTAINING PROTEIN"/>
    <property type="match status" value="1"/>
</dbReference>
<dbReference type="GO" id="GO:0008168">
    <property type="term" value="F:methyltransferase activity"/>
    <property type="evidence" value="ECO:0007669"/>
    <property type="project" value="UniProtKB-KW"/>
</dbReference>
<gene>
    <name evidence="4" type="ORF">ZYGM_000569</name>
</gene>
<sequence>MNSNTQSQSYYTHGYDAELSKSHKWRTVENSCKHFKNLIKPTDVVLDVGCGPGSITLDLANYVPNGKVVGIEPTRELIDECVRNTNKQTNVEFKLASGYNIPFSDNTFDIVHCHQVLIHLEDPILVLKEMRRVCKPNGIVCCKECDPSMSAVYPEKHIPALSSYFTKMKEANGRLTDQNMGRKLKTLALRSGFHEQDITFSVDHWCYSTAKDRQLVGERYIERITYSKEQFDKFDPIADEQLRNSFVDGWKKWIMDDEALLVFNHGEVVCLKRT</sequence>